<comment type="catalytic activity">
    <reaction evidence="13">
        <text>a lipid A disaccharide + ATP = a lipid IVA + ADP + H(+)</text>
        <dbReference type="Rhea" id="RHEA:67840"/>
        <dbReference type="ChEBI" id="CHEBI:15378"/>
        <dbReference type="ChEBI" id="CHEBI:30616"/>
        <dbReference type="ChEBI" id="CHEBI:176343"/>
        <dbReference type="ChEBI" id="CHEBI:176425"/>
        <dbReference type="ChEBI" id="CHEBI:456216"/>
        <dbReference type="EC" id="2.7.1.130"/>
    </reaction>
</comment>
<evidence type="ECO:0000313" key="15">
    <source>
        <dbReference type="Proteomes" id="UP001381174"/>
    </source>
</evidence>
<dbReference type="NCBIfam" id="TIGR00682">
    <property type="entry name" value="lpxK"/>
    <property type="match status" value="1"/>
</dbReference>
<evidence type="ECO:0000256" key="2">
    <source>
        <dbReference type="ARBA" id="ARBA00004870"/>
    </source>
</evidence>
<name>A0ABU8JFZ5_9GAMM</name>
<dbReference type="InterPro" id="IPR003758">
    <property type="entry name" value="LpxK"/>
</dbReference>
<evidence type="ECO:0000256" key="7">
    <source>
        <dbReference type="ARBA" id="ARBA00022679"/>
    </source>
</evidence>
<comment type="pathway">
    <text evidence="2 13">Glycolipid biosynthesis; lipid IV(A) biosynthesis; lipid IV(A) from (3R)-3-hydroxytetradecanoyl-[acyl-carrier-protein] and UDP-N-acetyl-alpha-D-glucosamine: step 6/6.</text>
</comment>
<keyword evidence="6 13" id="KW-0441">Lipid A biosynthesis</keyword>
<dbReference type="SUPFAM" id="SSF52540">
    <property type="entry name" value="P-loop containing nucleoside triphosphate hydrolases"/>
    <property type="match status" value="1"/>
</dbReference>
<dbReference type="EC" id="2.7.1.130" evidence="3 13"/>
<reference evidence="14 15" key="1">
    <citation type="journal article" date="2014" name="Int. J. Syst. Evol. Microbiol.">
        <title>Fulvimonas yonginensis sp. nov., isolated from greenhouse soil, and emended description of the genus Fulvimonas.</title>
        <authorList>
            <person name="Ahn J.H."/>
            <person name="Kim S.J."/>
            <person name="Weon H.Y."/>
            <person name="Hong S.B."/>
            <person name="Seok S.J."/>
            <person name="Kwon S.W."/>
        </authorList>
    </citation>
    <scope>NUCLEOTIDE SEQUENCE [LARGE SCALE GENOMIC DNA]</scope>
    <source>
        <strain evidence="14 15">KACC 16952</strain>
    </source>
</reference>
<evidence type="ECO:0000256" key="12">
    <source>
        <dbReference type="ARBA" id="ARBA00029757"/>
    </source>
</evidence>
<dbReference type="EMBL" id="JBBBNY010000016">
    <property type="protein sequence ID" value="MEI7038180.1"/>
    <property type="molecule type" value="Genomic_DNA"/>
</dbReference>
<evidence type="ECO:0000256" key="4">
    <source>
        <dbReference type="ARBA" id="ARBA00016436"/>
    </source>
</evidence>
<evidence type="ECO:0000256" key="3">
    <source>
        <dbReference type="ARBA" id="ARBA00012071"/>
    </source>
</evidence>
<gene>
    <name evidence="13 14" type="primary">lpxK</name>
    <name evidence="14" type="ORF">WAT24_15595</name>
</gene>
<keyword evidence="9 13" id="KW-0418">Kinase</keyword>
<evidence type="ECO:0000256" key="10">
    <source>
        <dbReference type="ARBA" id="ARBA00022840"/>
    </source>
</evidence>
<organism evidence="14 15">
    <name type="scientific">Fulvimonas yonginensis</name>
    <dbReference type="NCBI Taxonomy" id="1495200"/>
    <lineage>
        <taxon>Bacteria</taxon>
        <taxon>Pseudomonadati</taxon>
        <taxon>Pseudomonadota</taxon>
        <taxon>Gammaproteobacteria</taxon>
        <taxon>Lysobacterales</taxon>
        <taxon>Rhodanobacteraceae</taxon>
        <taxon>Fulvimonas</taxon>
    </lineage>
</organism>
<dbReference type="PANTHER" id="PTHR42724:SF1">
    <property type="entry name" value="TETRAACYLDISACCHARIDE 4'-KINASE, MITOCHONDRIAL-RELATED"/>
    <property type="match status" value="1"/>
</dbReference>
<comment type="function">
    <text evidence="1 13">Transfers the gamma-phosphate of ATP to the 4'-position of a tetraacyldisaccharide 1-phosphate intermediate (termed DS-1-P) to form tetraacyldisaccharide 1,4'-bis-phosphate (lipid IVA).</text>
</comment>
<comment type="similarity">
    <text evidence="13">Belongs to the LpxK family.</text>
</comment>
<dbReference type="InterPro" id="IPR027417">
    <property type="entry name" value="P-loop_NTPase"/>
</dbReference>
<evidence type="ECO:0000256" key="11">
    <source>
        <dbReference type="ARBA" id="ARBA00023098"/>
    </source>
</evidence>
<keyword evidence="8 13" id="KW-0547">Nucleotide-binding</keyword>
<dbReference type="Proteomes" id="UP001381174">
    <property type="component" value="Unassembled WGS sequence"/>
</dbReference>
<keyword evidence="11 13" id="KW-0443">Lipid metabolism</keyword>
<evidence type="ECO:0000256" key="6">
    <source>
        <dbReference type="ARBA" id="ARBA00022556"/>
    </source>
</evidence>
<comment type="caution">
    <text evidence="14">The sequence shown here is derived from an EMBL/GenBank/DDBJ whole genome shotgun (WGS) entry which is preliminary data.</text>
</comment>
<dbReference type="CDD" id="cd01983">
    <property type="entry name" value="SIMIBI"/>
    <property type="match status" value="1"/>
</dbReference>
<keyword evidence="5 13" id="KW-0444">Lipid biosynthesis</keyword>
<sequence>MVDAGRPPLARRLEQGWYGEGDTPWWTRPLSWLYGAATGLRRSLYRRGWLRSVRLPVPVVVIGNLTVGGTGKTPLTIAIAQALRQRGFAPGVVSRGYGGSQRGPVLLGEASSPADVGDEPCLIRAHDIPVAVGRDRPAAARLLVGAGCDVVIADDGLQHYRLGRDVEVCVIDAVRGFGNGRLLPAGPLREPLIRLVTTDLRVCNGGERMGAYPMQLRGGQARALADDSQQPLTAFTGQRVHAVAAIGHPARFFDSLRAYGILPVEHAFPDHHAFVPADFHFGDDLPVLMTDKDAIKCRRFARPGWWRVPVHAELPKEFYDALAGRIAAAREG</sequence>
<evidence type="ECO:0000256" key="13">
    <source>
        <dbReference type="HAMAP-Rule" id="MF_00409"/>
    </source>
</evidence>
<feature type="binding site" evidence="13">
    <location>
        <begin position="66"/>
        <end position="73"/>
    </location>
    <ligand>
        <name>ATP</name>
        <dbReference type="ChEBI" id="CHEBI:30616"/>
    </ligand>
</feature>
<dbReference type="GO" id="GO:0009029">
    <property type="term" value="F:lipid-A 4'-kinase activity"/>
    <property type="evidence" value="ECO:0007669"/>
    <property type="project" value="UniProtKB-EC"/>
</dbReference>
<keyword evidence="7 13" id="KW-0808">Transferase</keyword>
<proteinExistence type="inferred from homology"/>
<evidence type="ECO:0000313" key="14">
    <source>
        <dbReference type="EMBL" id="MEI7038180.1"/>
    </source>
</evidence>
<evidence type="ECO:0000256" key="1">
    <source>
        <dbReference type="ARBA" id="ARBA00002274"/>
    </source>
</evidence>
<dbReference type="PANTHER" id="PTHR42724">
    <property type="entry name" value="TETRAACYLDISACCHARIDE 4'-KINASE"/>
    <property type="match status" value="1"/>
</dbReference>
<evidence type="ECO:0000256" key="9">
    <source>
        <dbReference type="ARBA" id="ARBA00022777"/>
    </source>
</evidence>
<dbReference type="HAMAP" id="MF_00409">
    <property type="entry name" value="LpxK"/>
    <property type="match status" value="1"/>
</dbReference>
<evidence type="ECO:0000256" key="5">
    <source>
        <dbReference type="ARBA" id="ARBA00022516"/>
    </source>
</evidence>
<dbReference type="Pfam" id="PF02606">
    <property type="entry name" value="LpxK"/>
    <property type="match status" value="1"/>
</dbReference>
<keyword evidence="15" id="KW-1185">Reference proteome</keyword>
<keyword evidence="10 13" id="KW-0067">ATP-binding</keyword>
<dbReference type="RefSeq" id="WP_336808820.1">
    <property type="nucleotide sequence ID" value="NZ_JBBBNY010000016.1"/>
</dbReference>
<evidence type="ECO:0000256" key="8">
    <source>
        <dbReference type="ARBA" id="ARBA00022741"/>
    </source>
</evidence>
<protein>
    <recommendedName>
        <fullName evidence="4 13">Tetraacyldisaccharide 4'-kinase</fullName>
        <ecNumber evidence="3 13">2.7.1.130</ecNumber>
    </recommendedName>
    <alternativeName>
        <fullName evidence="12 13">Lipid A 4'-kinase</fullName>
    </alternativeName>
</protein>
<accession>A0ABU8JFZ5</accession>